<dbReference type="InParanoid" id="A2DTZ2"/>
<organism evidence="2 3">
    <name type="scientific">Trichomonas vaginalis (strain ATCC PRA-98 / G3)</name>
    <dbReference type="NCBI Taxonomy" id="412133"/>
    <lineage>
        <taxon>Eukaryota</taxon>
        <taxon>Metamonada</taxon>
        <taxon>Parabasalia</taxon>
        <taxon>Trichomonadida</taxon>
        <taxon>Trichomonadidae</taxon>
        <taxon>Trichomonas</taxon>
    </lineage>
</organism>
<dbReference type="InterPro" id="IPR029000">
    <property type="entry name" value="Cyclophilin-like_dom_sf"/>
</dbReference>
<dbReference type="Pfam" id="PF18050">
    <property type="entry name" value="Cyclophil_like2"/>
    <property type="match status" value="1"/>
</dbReference>
<proteinExistence type="predicted"/>
<dbReference type="SUPFAM" id="SSF50891">
    <property type="entry name" value="Cyclophilin-like"/>
    <property type="match status" value="1"/>
</dbReference>
<reference evidence="2" key="1">
    <citation type="submission" date="2006-10" db="EMBL/GenBank/DDBJ databases">
        <authorList>
            <person name="Amadeo P."/>
            <person name="Zhao Q."/>
            <person name="Wortman J."/>
            <person name="Fraser-Liggett C."/>
            <person name="Carlton J."/>
        </authorList>
    </citation>
    <scope>NUCLEOTIDE SEQUENCE</scope>
    <source>
        <strain evidence="2">G3</strain>
    </source>
</reference>
<evidence type="ECO:0000313" key="3">
    <source>
        <dbReference type="Proteomes" id="UP000001542"/>
    </source>
</evidence>
<dbReference type="VEuPathDB" id="TrichDB:TVAGG3_0718880"/>
<evidence type="ECO:0000259" key="1">
    <source>
        <dbReference type="Pfam" id="PF18050"/>
    </source>
</evidence>
<dbReference type="SMR" id="A2DTZ2"/>
<evidence type="ECO:0000313" key="2">
    <source>
        <dbReference type="EMBL" id="EAY16139.1"/>
    </source>
</evidence>
<keyword evidence="3" id="KW-1185">Reference proteome</keyword>
<dbReference type="EMBL" id="DS113246">
    <property type="protein sequence ID" value="EAY16139.1"/>
    <property type="molecule type" value="Genomic_DNA"/>
</dbReference>
<gene>
    <name evidence="2" type="ORF">TVAG_465270</name>
</gene>
<reference evidence="2" key="2">
    <citation type="journal article" date="2007" name="Science">
        <title>Draft genome sequence of the sexually transmitted pathogen Trichomonas vaginalis.</title>
        <authorList>
            <person name="Carlton J.M."/>
            <person name="Hirt R.P."/>
            <person name="Silva J.C."/>
            <person name="Delcher A.L."/>
            <person name="Schatz M."/>
            <person name="Zhao Q."/>
            <person name="Wortman J.R."/>
            <person name="Bidwell S.L."/>
            <person name="Alsmark U.C.M."/>
            <person name="Besteiro S."/>
            <person name="Sicheritz-Ponten T."/>
            <person name="Noel C.J."/>
            <person name="Dacks J.B."/>
            <person name="Foster P.G."/>
            <person name="Simillion C."/>
            <person name="Van de Peer Y."/>
            <person name="Miranda-Saavedra D."/>
            <person name="Barton G.J."/>
            <person name="Westrop G.D."/>
            <person name="Mueller S."/>
            <person name="Dessi D."/>
            <person name="Fiori P.L."/>
            <person name="Ren Q."/>
            <person name="Paulsen I."/>
            <person name="Zhang H."/>
            <person name="Bastida-Corcuera F.D."/>
            <person name="Simoes-Barbosa A."/>
            <person name="Brown M.T."/>
            <person name="Hayes R.D."/>
            <person name="Mukherjee M."/>
            <person name="Okumura C.Y."/>
            <person name="Schneider R."/>
            <person name="Smith A.J."/>
            <person name="Vanacova S."/>
            <person name="Villalvazo M."/>
            <person name="Haas B.J."/>
            <person name="Pertea M."/>
            <person name="Feldblyum T.V."/>
            <person name="Utterback T.R."/>
            <person name="Shu C.L."/>
            <person name="Osoegawa K."/>
            <person name="de Jong P.J."/>
            <person name="Hrdy I."/>
            <person name="Horvathova L."/>
            <person name="Zubacova Z."/>
            <person name="Dolezal P."/>
            <person name="Malik S.B."/>
            <person name="Logsdon J.M. Jr."/>
            <person name="Henze K."/>
            <person name="Gupta A."/>
            <person name="Wang C.C."/>
            <person name="Dunne R.L."/>
            <person name="Upcroft J.A."/>
            <person name="Upcroft P."/>
            <person name="White O."/>
            <person name="Salzberg S.L."/>
            <person name="Tang P."/>
            <person name="Chiu C.-H."/>
            <person name="Lee Y.-S."/>
            <person name="Embley T.M."/>
            <person name="Coombs G.H."/>
            <person name="Mottram J.C."/>
            <person name="Tachezy J."/>
            <person name="Fraser-Liggett C.M."/>
            <person name="Johnson P.J."/>
        </authorList>
    </citation>
    <scope>NUCLEOTIDE SEQUENCE [LARGE SCALE GENOMIC DNA]</scope>
    <source>
        <strain evidence="2">G3</strain>
    </source>
</reference>
<dbReference type="VEuPathDB" id="TrichDB:TVAG_465270"/>
<protein>
    <recommendedName>
        <fullName evidence="1">Cyclophilin-like domain-containing protein</fullName>
    </recommendedName>
</protein>
<dbReference type="InterPro" id="IPR041183">
    <property type="entry name" value="Cyclophilin-like"/>
</dbReference>
<name>A2DTZ2_TRIV3</name>
<feature type="domain" description="Cyclophilin-like" evidence="1">
    <location>
        <begin position="5"/>
        <end position="114"/>
    </location>
</feature>
<dbReference type="KEGG" id="tva:4774146"/>
<accession>A2DTZ2</accession>
<dbReference type="AlphaFoldDB" id="A2DTZ2"/>
<sequence length="119" mass="13269">MSLALIINGTTLHVTLANNSSAEELKKKLSSGNVTINMKDYSNFEKVGDLGFSLPTNDEDIHTDFGDLILYEGHYFVIYYDKNHWNFTKIGKIQNISQNELKKLLGSGNVTVTLKLGSN</sequence>
<dbReference type="Proteomes" id="UP000001542">
    <property type="component" value="Unassembled WGS sequence"/>
</dbReference>
<dbReference type="RefSeq" id="XP_001328362.1">
    <property type="nucleotide sequence ID" value="XM_001328327.1"/>
</dbReference>